<feature type="region of interest" description="Disordered" evidence="11">
    <location>
        <begin position="372"/>
        <end position="403"/>
    </location>
</feature>
<evidence type="ECO:0000256" key="5">
    <source>
        <dbReference type="ARBA" id="ARBA00023015"/>
    </source>
</evidence>
<feature type="region of interest" description="Disordered" evidence="11">
    <location>
        <begin position="679"/>
        <end position="713"/>
    </location>
</feature>
<feature type="region of interest" description="Disordered" evidence="11">
    <location>
        <begin position="828"/>
        <end position="849"/>
    </location>
</feature>
<feature type="region of interest" description="Disordered" evidence="11">
    <location>
        <begin position="632"/>
        <end position="667"/>
    </location>
</feature>
<dbReference type="Proteomes" id="UP000005222">
    <property type="component" value="Chromosome J"/>
</dbReference>
<evidence type="ECO:0000256" key="8">
    <source>
        <dbReference type="ARBA" id="ARBA00023242"/>
    </source>
</evidence>
<gene>
    <name evidence="14" type="primary">Piso0_001918</name>
    <name evidence="14" type="ORF">GNLVRS01_PISO0J00735g</name>
</gene>
<dbReference type="STRING" id="559304.G8YB74"/>
<evidence type="ECO:0000256" key="11">
    <source>
        <dbReference type="SAM" id="MobiDB-lite"/>
    </source>
</evidence>
<dbReference type="OMA" id="WELCLLQ"/>
<feature type="compositionally biased region" description="Polar residues" evidence="11">
    <location>
        <begin position="372"/>
        <end position="392"/>
    </location>
</feature>
<dbReference type="OrthoDB" id="103819at2759"/>
<keyword evidence="6 10" id="KW-0010">Activator</keyword>
<feature type="region of interest" description="Disordered" evidence="11">
    <location>
        <begin position="1499"/>
        <end position="1532"/>
    </location>
</feature>
<keyword evidence="7 10" id="KW-0804">Transcription</keyword>
<keyword evidence="5 10" id="KW-0805">Transcription regulation</keyword>
<dbReference type="GO" id="GO:0003713">
    <property type="term" value="F:transcription coactivator activity"/>
    <property type="evidence" value="ECO:0007669"/>
    <property type="project" value="TreeGrafter"/>
</dbReference>
<evidence type="ECO:0000256" key="10">
    <source>
        <dbReference type="RuleBase" id="RU364134"/>
    </source>
</evidence>
<comment type="subcellular location">
    <subcellularLocation>
        <location evidence="1 10">Nucleus</location>
    </subcellularLocation>
</comment>
<evidence type="ECO:0000256" key="2">
    <source>
        <dbReference type="ARBA" id="ARBA00009354"/>
    </source>
</evidence>
<dbReference type="EMBL" id="FO082050">
    <property type="protein sequence ID" value="CCE82205.1"/>
    <property type="molecule type" value="Genomic_DNA"/>
</dbReference>
<keyword evidence="4 10" id="KW-0678">Repressor</keyword>
<evidence type="ECO:0000259" key="13">
    <source>
        <dbReference type="Pfam" id="PF11597"/>
    </source>
</evidence>
<dbReference type="InterPro" id="IPR009401">
    <property type="entry name" value="Med13_C"/>
</dbReference>
<dbReference type="GO" id="GO:0045944">
    <property type="term" value="P:positive regulation of transcription by RNA polymerase II"/>
    <property type="evidence" value="ECO:0007669"/>
    <property type="project" value="TreeGrafter"/>
</dbReference>
<feature type="region of interest" description="Disordered" evidence="11">
    <location>
        <begin position="1548"/>
        <end position="1568"/>
    </location>
</feature>
<feature type="compositionally biased region" description="Basic and acidic residues" evidence="11">
    <location>
        <begin position="830"/>
        <end position="840"/>
    </location>
</feature>
<evidence type="ECO:0000256" key="7">
    <source>
        <dbReference type="ARBA" id="ARBA00023163"/>
    </source>
</evidence>
<evidence type="ECO:0000313" key="14">
    <source>
        <dbReference type="EMBL" id="CCE82205.1"/>
    </source>
</evidence>
<evidence type="ECO:0000256" key="3">
    <source>
        <dbReference type="ARBA" id="ARBA00019618"/>
    </source>
</evidence>
<comment type="function">
    <text evidence="10">Component of the SRB8-11 complex. The SRB8-11 complex is a regulatory module of the Mediator complex which is itself involved in regulation of basal and activated RNA polymerase II-dependent transcription. The SRB8-11 complex may be involved in the transcriptional repression of a subset of genes regulated by Mediator. It may inhibit the association of the Mediator complex with RNA polymerase II to form the holoenzyme complex.</text>
</comment>
<dbReference type="HOGENOM" id="CLU_242296_0_0_1"/>
<organism evidence="14 15">
    <name type="scientific">Pichia sorbitophila (strain ATCC MYA-4447 / BCRC 22081 / CBS 7064 / NBRC 10061 / NRRL Y-12695)</name>
    <name type="common">Hybrid yeast</name>
    <dbReference type="NCBI Taxonomy" id="559304"/>
    <lineage>
        <taxon>Eukaryota</taxon>
        <taxon>Fungi</taxon>
        <taxon>Dikarya</taxon>
        <taxon>Ascomycota</taxon>
        <taxon>Saccharomycotina</taxon>
        <taxon>Pichiomycetes</taxon>
        <taxon>Debaryomycetaceae</taxon>
        <taxon>Millerozyma</taxon>
    </lineage>
</organism>
<evidence type="ECO:0000256" key="4">
    <source>
        <dbReference type="ARBA" id="ARBA00022491"/>
    </source>
</evidence>
<feature type="compositionally biased region" description="Polar residues" evidence="11">
    <location>
        <begin position="1523"/>
        <end position="1532"/>
    </location>
</feature>
<dbReference type="GO" id="GO:0016592">
    <property type="term" value="C:mediator complex"/>
    <property type="evidence" value="ECO:0007669"/>
    <property type="project" value="InterPro"/>
</dbReference>
<feature type="compositionally biased region" description="Acidic residues" evidence="11">
    <location>
        <begin position="682"/>
        <end position="710"/>
    </location>
</feature>
<dbReference type="eggNOG" id="KOG3600">
    <property type="taxonomic scope" value="Eukaryota"/>
</dbReference>
<evidence type="ECO:0000259" key="12">
    <source>
        <dbReference type="Pfam" id="PF06333"/>
    </source>
</evidence>
<comment type="similarity">
    <text evidence="2 10">Belongs to the Mediator complex subunit 13 family.</text>
</comment>
<dbReference type="PANTHER" id="PTHR48249">
    <property type="entry name" value="MEDIATOR OF RNA POLYMERASE II TRANSCRIPTION SUBUNIT 13"/>
    <property type="match status" value="1"/>
</dbReference>
<protein>
    <recommendedName>
        <fullName evidence="3 10">Mediator of RNA polymerase II transcription subunit 13</fullName>
    </recommendedName>
    <alternativeName>
        <fullName evidence="9 10">Mediator complex subunit 13</fullName>
    </alternativeName>
</protein>
<dbReference type="FunCoup" id="G8YB74">
    <property type="interactions" value="215"/>
</dbReference>
<keyword evidence="8 10" id="KW-0539">Nucleus</keyword>
<feature type="domain" description="Mediator complex subunit Med13 C-terminal" evidence="12">
    <location>
        <begin position="1342"/>
        <end position="1684"/>
    </location>
</feature>
<feature type="compositionally biased region" description="Low complexity" evidence="11">
    <location>
        <begin position="1504"/>
        <end position="1516"/>
    </location>
</feature>
<proteinExistence type="inferred from homology"/>
<sequence length="1698" mass="192849">MERIHPKNVLTNYYKIGHINEVDIYVYGTKTKKNDQYLLELELEIRNIYPKVLVTYYNKFLFQFHFCFLETKIDLSTLYPDLYQESFFKVKTDVLANPNKPGYSPYCNVSFLKATKKLFLYSLSKSNKLKLFGNHAITKKNDGTYRILQIDPILLSNGDIYISVFEKLDPYFFDSALISPDEMIKSDLTYIIYLIPSGIRCHLYSSEDISSSFTKEAPDHSKDLLELIKMSTGIDLCGERELLWVKLVPNLQHLNNQTSKIAQFIHTVTNKKTILWPWCLCVLQYGFCEEEIGKDDVNDKLSDPLNVIADFIELNIEYKNSNNTLDQNNGTHTNANLSDPSFLSTGLSSVGPYNDLKSDSNLEEYIQTNEAQRNHILSPQSSAAVTNSSKSENQPKEEDEEVDEINDLFGDASDGSDAEMSSLADQNIQGKMGTKSDINSDDNRELDESPTAYQLEKNEKEDHNMELGGAVDRESQNKGTFIDIPKDQMTINLAKPMKLQSPRIYSDPGAPLPMDPTPILPQGNFAFGNNSVNALAGSNNNTSESEQPKSRSIFSPIPLFNPIIKSNIDTKYGKGGKFYVEKETTLDSDSRRNVLRATSISGNDLALVEDNMKGSEKLINRATHEDVITPSAKRFSQSKPSFSADELPSKETFKRQIAPDYDGEQTSTLAMGFTDEVIQGEGDYDPEGDSSEDADEEEEEEESDEDDDMTQDNVFSNSSYALKLNTFNGPQDLTVNAGNGSQEGVHQQDHDQVNQGLLRFSNMNEGTIVNKHLKTSAISPSNTGNYSGNSDNVLLSPQEMDQDNMQDSLGTQGPVSLDENIERTIGSTFMKKELTEKGESTPRTSSVSESSNCLPLILRNVNINTIPERYILNNLSQKSVLSSKSEFSMELEDRDEKSDFELRRGNEMRVSISNIDLFLTNINSNLIFDDSVNDFFQNMKLNNPIQEKKYSTLCYNCKTPDEDVEKKLFEVFPFMLRSRLNEFMREESNGSIFDDDVQARNPMNNEIGFLGDIADESLLHPNSQEKEPKSLEWICFSEKEESNSLGFNSYVKAMKEHSDATTDKVSEEQNLFQLCFNKIKIISASEKEINLNSISLRFWKYLNFKPLHGPKNFQLLIISEQRHGVYRDELTGFLNSLIYNYKNSNFGEISKVSLMNINSETGTSTVNDGVLTLDDQQLYTSNNEFYLKVNKNLDTVAELIKLDLINKSNRFEFDRPLLLLFVNFDKRLNSLVQLSSLYRNFMLFLRKHHVPLVEVFSHIIPFEELIHEVKGFRRFKYLSSYHLTRLSMNLYNKCPEIISHSKGDIFQPKKLFTQFIKEPPHKLHFKFLDSNNGNIDTEYIDDVFLHFAYERSIDKRWMVGAWTDPLGMVTNVKSWYCKNQKKNDNDIFDLESICDDIWEISSSLFKALNEEMANQMSCFGGKKFLVLTRINSVIPDDELVHWKRLSSKNKDISLIVLSADNKARLLAGDDDIDKAVANMQQPLIEQNYESPSPEFSKFFGSGYNSNPSTQPSPSNTIGALGTSPPTNSSMHSPYQFLNMPGNYLSPQDLIPSNTGHSAPQSNDNNSHMGAEDLILQDVSQIITAFIPKVTLPSCHSPLKYCLKMGYLIKPYQFKPQRDSRSFLAFEVSLLSCSNYWNLDAIMRIILKHYKKLISLGDILCVENNFSSNYRTGTNGLVPWHVAAVSKSLDYLVHVDVEE</sequence>
<evidence type="ECO:0000256" key="9">
    <source>
        <dbReference type="ARBA" id="ARBA00032008"/>
    </source>
</evidence>
<feature type="compositionally biased region" description="Polar residues" evidence="11">
    <location>
        <begin position="1550"/>
        <end position="1567"/>
    </location>
</feature>
<dbReference type="Pfam" id="PF11597">
    <property type="entry name" value="Med13_N"/>
    <property type="match status" value="1"/>
</dbReference>
<dbReference type="Pfam" id="PF06333">
    <property type="entry name" value="Med13_C"/>
    <property type="match status" value="1"/>
</dbReference>
<accession>G8YB74</accession>
<evidence type="ECO:0000256" key="6">
    <source>
        <dbReference type="ARBA" id="ARBA00023159"/>
    </source>
</evidence>
<reference evidence="14 15" key="1">
    <citation type="journal article" date="2012" name="G3 (Bethesda)">
        <title>Pichia sorbitophila, an interspecies yeast hybrid reveals early steps of genome resolution following polyploidization.</title>
        <authorList>
            <person name="Leh Louis V."/>
            <person name="Despons L."/>
            <person name="Friedrich A."/>
            <person name="Martin T."/>
            <person name="Durrens P."/>
            <person name="Casaregola S."/>
            <person name="Neuveglise C."/>
            <person name="Fairhead C."/>
            <person name="Marck C."/>
            <person name="Cruz J.A."/>
            <person name="Straub M.L."/>
            <person name="Kugler V."/>
            <person name="Sacerdot C."/>
            <person name="Uzunov Z."/>
            <person name="Thierry A."/>
            <person name="Weiss S."/>
            <person name="Bleykasten C."/>
            <person name="De Montigny J."/>
            <person name="Jacques N."/>
            <person name="Jung P."/>
            <person name="Lemaire M."/>
            <person name="Mallet S."/>
            <person name="Morel G."/>
            <person name="Richard G.F."/>
            <person name="Sarkar A."/>
            <person name="Savel G."/>
            <person name="Schacherer J."/>
            <person name="Seret M.L."/>
            <person name="Talla E."/>
            <person name="Samson G."/>
            <person name="Jubin C."/>
            <person name="Poulain J."/>
            <person name="Vacherie B."/>
            <person name="Barbe V."/>
            <person name="Pelletier E."/>
            <person name="Sherman D.J."/>
            <person name="Westhof E."/>
            <person name="Weissenbach J."/>
            <person name="Baret P.V."/>
            <person name="Wincker P."/>
            <person name="Gaillardin C."/>
            <person name="Dujon B."/>
            <person name="Souciet J.L."/>
        </authorList>
    </citation>
    <scope>NUCLEOTIDE SEQUENCE [LARGE SCALE GENOMIC DNA]</scope>
    <source>
        <strain evidence="15">ATCC MYA-4447 / BCRC 22081 / CBS 7064 / NBRC 10061 / NRRL Y-12695</strain>
    </source>
</reference>
<dbReference type="InParanoid" id="G8YB74"/>
<feature type="domain" description="Mediator complex subunit Med13 N-terminal" evidence="13">
    <location>
        <begin position="6"/>
        <end position="285"/>
    </location>
</feature>
<feature type="region of interest" description="Disordered" evidence="11">
    <location>
        <begin position="425"/>
        <end position="446"/>
    </location>
</feature>
<evidence type="ECO:0000313" key="15">
    <source>
        <dbReference type="Proteomes" id="UP000005222"/>
    </source>
</evidence>
<name>G8YB74_PICSO</name>
<evidence type="ECO:0000256" key="1">
    <source>
        <dbReference type="ARBA" id="ARBA00004123"/>
    </source>
</evidence>
<dbReference type="InterPro" id="IPR051139">
    <property type="entry name" value="Mediator_complx_sub13"/>
</dbReference>
<keyword evidence="15" id="KW-1185">Reference proteome</keyword>
<dbReference type="PANTHER" id="PTHR48249:SF3">
    <property type="entry name" value="MEDIATOR OF RNA POLYMERASE II TRANSCRIPTION SUBUNIT 13"/>
    <property type="match status" value="1"/>
</dbReference>
<comment type="subunit">
    <text evidence="10">Component of the SRB8-11 complex, which itself associates with the Mediator complex.</text>
</comment>
<dbReference type="InterPro" id="IPR021643">
    <property type="entry name" value="Mediator_Med13_N"/>
</dbReference>